<dbReference type="AlphaFoldDB" id="A0A1W9KWD7"/>
<sequence length="96" mass="10288">MHSATLITAHLNAPFGAVLSAQDVVESLRVGRLSAETPQANAVMGYLFVEIEPRLIAACALESGTSVAHAHQLYLDTLDHQAPRSPQWERAVAGQL</sequence>
<evidence type="ECO:0000313" key="1">
    <source>
        <dbReference type="EMBL" id="OQW88837.1"/>
    </source>
</evidence>
<name>A0A1W9KWD7_9BURK</name>
<organism evidence="1 2">
    <name type="scientific">Rhodoferax ferrireducens</name>
    <dbReference type="NCBI Taxonomy" id="192843"/>
    <lineage>
        <taxon>Bacteria</taxon>
        <taxon>Pseudomonadati</taxon>
        <taxon>Pseudomonadota</taxon>
        <taxon>Betaproteobacteria</taxon>
        <taxon>Burkholderiales</taxon>
        <taxon>Comamonadaceae</taxon>
        <taxon>Rhodoferax</taxon>
    </lineage>
</organism>
<accession>A0A1W9KWD7</accession>
<gene>
    <name evidence="1" type="ORF">BWK72_07800</name>
</gene>
<comment type="caution">
    <text evidence="1">The sequence shown here is derived from an EMBL/GenBank/DDBJ whole genome shotgun (WGS) entry which is preliminary data.</text>
</comment>
<proteinExistence type="predicted"/>
<dbReference type="EMBL" id="MTEI01000003">
    <property type="protein sequence ID" value="OQW88837.1"/>
    <property type="molecule type" value="Genomic_DNA"/>
</dbReference>
<dbReference type="Proteomes" id="UP000192505">
    <property type="component" value="Unassembled WGS sequence"/>
</dbReference>
<reference evidence="1 2" key="1">
    <citation type="submission" date="2017-01" db="EMBL/GenBank/DDBJ databases">
        <title>Novel large sulfur bacteria in the metagenomes of groundwater-fed chemosynthetic microbial mats in the Lake Huron basin.</title>
        <authorList>
            <person name="Sharrar A.M."/>
            <person name="Flood B.E."/>
            <person name="Bailey J.V."/>
            <person name="Jones D.S."/>
            <person name="Biddanda B."/>
            <person name="Ruberg S.A."/>
            <person name="Marcus D.N."/>
            <person name="Dick G.J."/>
        </authorList>
    </citation>
    <scope>NUCLEOTIDE SEQUENCE [LARGE SCALE GENOMIC DNA]</scope>
    <source>
        <strain evidence="1">A7</strain>
    </source>
</reference>
<evidence type="ECO:0000313" key="2">
    <source>
        <dbReference type="Proteomes" id="UP000192505"/>
    </source>
</evidence>
<protein>
    <submittedName>
        <fullName evidence="1">Uncharacterized protein</fullName>
    </submittedName>
</protein>